<evidence type="ECO:0000313" key="3">
    <source>
        <dbReference type="Proteomes" id="UP000663823"/>
    </source>
</evidence>
<protein>
    <submittedName>
        <fullName evidence="2">Uncharacterized protein</fullName>
    </submittedName>
</protein>
<feature type="region of interest" description="Disordered" evidence="1">
    <location>
        <begin position="1"/>
        <end position="27"/>
    </location>
</feature>
<accession>A0A820IJQ2</accession>
<organism evidence="2 3">
    <name type="scientific">Rotaria sordida</name>
    <dbReference type="NCBI Taxonomy" id="392033"/>
    <lineage>
        <taxon>Eukaryota</taxon>
        <taxon>Metazoa</taxon>
        <taxon>Spiralia</taxon>
        <taxon>Gnathifera</taxon>
        <taxon>Rotifera</taxon>
        <taxon>Eurotatoria</taxon>
        <taxon>Bdelloidea</taxon>
        <taxon>Philodinida</taxon>
        <taxon>Philodinidae</taxon>
        <taxon>Rotaria</taxon>
    </lineage>
</organism>
<gene>
    <name evidence="2" type="ORF">OTI717_LOCUS42383</name>
</gene>
<name>A0A820IJQ2_9BILA</name>
<evidence type="ECO:0000313" key="2">
    <source>
        <dbReference type="EMBL" id="CAF4312208.1"/>
    </source>
</evidence>
<comment type="caution">
    <text evidence="2">The sequence shown here is derived from an EMBL/GenBank/DDBJ whole genome shotgun (WGS) entry which is preliminary data.</text>
</comment>
<proteinExistence type="predicted"/>
<feature type="compositionally biased region" description="Polar residues" evidence="1">
    <location>
        <begin position="1"/>
        <end position="10"/>
    </location>
</feature>
<feature type="non-terminal residue" evidence="2">
    <location>
        <position position="39"/>
    </location>
</feature>
<dbReference type="AlphaFoldDB" id="A0A820IJQ2"/>
<dbReference type="Proteomes" id="UP000663823">
    <property type="component" value="Unassembled WGS sequence"/>
</dbReference>
<reference evidence="2" key="1">
    <citation type="submission" date="2021-02" db="EMBL/GenBank/DDBJ databases">
        <authorList>
            <person name="Nowell W R."/>
        </authorList>
    </citation>
    <scope>NUCLEOTIDE SEQUENCE</scope>
</reference>
<evidence type="ECO:0000256" key="1">
    <source>
        <dbReference type="SAM" id="MobiDB-lite"/>
    </source>
</evidence>
<sequence length="39" mass="4604">MEQLTVNNNKPQKHKFDEQSTDDNQHLSVIQYPYLSVVD</sequence>
<dbReference type="EMBL" id="CAJOAX010050673">
    <property type="protein sequence ID" value="CAF4312208.1"/>
    <property type="molecule type" value="Genomic_DNA"/>
</dbReference>